<name>A0A9Q5YJK6_PISSA</name>
<sequence>MGNSTGLQQALNAIRSTSSLISDDDETLLKNNTELQQAVNALHSTGQFSYDDWLHIQSTEGPGEEHQKAVNALHSIGQFSYTGDFGHWANYANWDKLKDDKTLQQAVNALDSIGELSKDNWAKIARNQSLRTIISKLHLSNKFTPGNWQKLDKNHEQLKEVNKEIPDLEHYVQDQTKATASKQFSLSVHHAKLEYLTTGKKTSFFN</sequence>
<reference evidence="1 2" key="1">
    <citation type="submission" date="2019-04" db="EMBL/GenBank/DDBJ databases">
        <title>Complete genome sequencing of Piscirickettsia salmonis strain Psal-009.</title>
        <authorList>
            <person name="Schober I."/>
            <person name="Bunk B."/>
            <person name="Sproer C."/>
            <person name="Carril G.P."/>
            <person name="Riedel T."/>
            <person name="Flores-Herrera P.A."/>
            <person name="Nourdin-Galindo G."/>
            <person name="Marshall S.H."/>
            <person name="Overmann J."/>
        </authorList>
    </citation>
    <scope>NUCLEOTIDE SEQUENCE [LARGE SCALE GENOMIC DNA]</scope>
    <source>
        <strain evidence="1 2">Psal-009</strain>
    </source>
</reference>
<protein>
    <submittedName>
        <fullName evidence="1">Uncharacterized protein</fullName>
    </submittedName>
</protein>
<dbReference type="AlphaFoldDB" id="A0A9Q5YJK6"/>
<evidence type="ECO:0000313" key="1">
    <source>
        <dbReference type="EMBL" id="QGO06289.1"/>
    </source>
</evidence>
<dbReference type="GeneID" id="66741159"/>
<organism evidence="1 2">
    <name type="scientific">Piscirickettsia salmonis</name>
    <dbReference type="NCBI Taxonomy" id="1238"/>
    <lineage>
        <taxon>Bacteria</taxon>
        <taxon>Pseudomonadati</taxon>
        <taxon>Pseudomonadota</taxon>
        <taxon>Gammaproteobacteria</taxon>
        <taxon>Thiotrichales</taxon>
        <taxon>Piscirickettsiaceae</taxon>
        <taxon>Piscirickettsia</taxon>
    </lineage>
</organism>
<proteinExistence type="predicted"/>
<keyword evidence="2" id="KW-1185">Reference proteome</keyword>
<gene>
    <name evidence="1" type="ORF">Psal009_02197</name>
</gene>
<accession>A0A9Q5YJK6</accession>
<dbReference type="Proteomes" id="UP000422232">
    <property type="component" value="Chromosome"/>
</dbReference>
<dbReference type="RefSeq" id="WP_016211827.1">
    <property type="nucleotide sequence ID" value="NZ_CP013778.1"/>
</dbReference>
<dbReference type="EMBL" id="CP038908">
    <property type="protein sequence ID" value="QGO06289.1"/>
    <property type="molecule type" value="Genomic_DNA"/>
</dbReference>
<evidence type="ECO:0000313" key="2">
    <source>
        <dbReference type="Proteomes" id="UP000422232"/>
    </source>
</evidence>